<sequence length="381" mass="42916">MLKGGAEWLSSRAGRTLDFIGREPVVAWLGMPRLNGRMWSKNTINICKIGMRGKRFSIRSALHVENGGVMEEKPQLYGSELQGFAERVAACNGGKARSSEFLAFKIEEHTLGYIHYLLVQRLKQFAEVFIIEGEEDFSRVPGSSTSSCMTLMPSLTSPEMRTEAVGRCLESLRDEGLIKGWRNELYPVVSTYGERPFFLLERAAAKLFGIRAYGVHMNGYVNIDGEKYLWVARRSDTKSTYAGKLDHIVAGGQPEGISCKENVIKECDEEAGIPRELANKAVAVGAVSYDQIHDDCYSRDVLFCYDLELPVDFQPCNKDGEVQSFERIPVLEVLKIIRDTEEYKTNCALVVIDFFIRHGYITPEQKGYLHLIRSLRSGDIL</sequence>
<dbReference type="Pfam" id="PF15916">
    <property type="entry name" value="DUF4743"/>
    <property type="match status" value="1"/>
</dbReference>
<dbReference type="FunFam" id="3.90.79.10:FF:000019">
    <property type="entry name" value="Thiamin pyrophosphokinase, putative"/>
    <property type="match status" value="1"/>
</dbReference>
<dbReference type="PANTHER" id="PTHR13622">
    <property type="entry name" value="THIAMIN PYROPHOSPHOKINASE"/>
    <property type="match status" value="1"/>
</dbReference>
<dbReference type="Gene3D" id="3.90.79.10">
    <property type="entry name" value="Nucleoside Triphosphate Pyrophosphohydrolase"/>
    <property type="match status" value="1"/>
</dbReference>
<feature type="domain" description="Nudix hydrolase" evidence="3">
    <location>
        <begin position="212"/>
        <end position="353"/>
    </location>
</feature>
<dbReference type="GO" id="GO:0044715">
    <property type="term" value="F:8-oxo-dGDP phosphatase activity"/>
    <property type="evidence" value="ECO:0007669"/>
    <property type="project" value="UniProtKB-ARBA"/>
</dbReference>
<evidence type="ECO:0000256" key="1">
    <source>
        <dbReference type="ARBA" id="ARBA00003778"/>
    </source>
</evidence>
<dbReference type="PANTHER" id="PTHR13622:SF8">
    <property type="entry name" value="THIAMIN PYROPHOSPHOKINASE 1"/>
    <property type="match status" value="1"/>
</dbReference>
<protein>
    <recommendedName>
        <fullName evidence="3">Nudix hydrolase domain-containing protein</fullName>
    </recommendedName>
</protein>
<comment type="similarity">
    <text evidence="2">Belongs to the Nudix hydrolase family.</text>
</comment>
<organism evidence="4 5">
    <name type="scientific">Riccia fluitans</name>
    <dbReference type="NCBI Taxonomy" id="41844"/>
    <lineage>
        <taxon>Eukaryota</taxon>
        <taxon>Viridiplantae</taxon>
        <taxon>Streptophyta</taxon>
        <taxon>Embryophyta</taxon>
        <taxon>Marchantiophyta</taxon>
        <taxon>Marchantiopsida</taxon>
        <taxon>Marchantiidae</taxon>
        <taxon>Marchantiales</taxon>
        <taxon>Ricciaceae</taxon>
        <taxon>Riccia</taxon>
    </lineage>
</organism>
<dbReference type="InterPro" id="IPR000086">
    <property type="entry name" value="NUDIX_hydrolase_dom"/>
</dbReference>
<dbReference type="Proteomes" id="UP001605036">
    <property type="component" value="Unassembled WGS sequence"/>
</dbReference>
<proteinExistence type="inferred from homology"/>
<evidence type="ECO:0000256" key="2">
    <source>
        <dbReference type="ARBA" id="ARBA00005582"/>
    </source>
</evidence>
<name>A0ABD1XYG8_9MARC</name>
<gene>
    <name evidence="4" type="ORF">R1flu_025562</name>
</gene>
<comment type="function">
    <text evidence="1">Probably mediates the hydrolysis of some nucleoside diphosphate derivatives.</text>
</comment>
<evidence type="ECO:0000313" key="5">
    <source>
        <dbReference type="Proteomes" id="UP001605036"/>
    </source>
</evidence>
<dbReference type="SUPFAM" id="SSF55811">
    <property type="entry name" value="Nudix"/>
    <property type="match status" value="1"/>
</dbReference>
<dbReference type="Pfam" id="PF00293">
    <property type="entry name" value="NUDIX"/>
    <property type="match status" value="1"/>
</dbReference>
<dbReference type="InterPro" id="IPR015797">
    <property type="entry name" value="NUDIX_hydrolase-like_dom_sf"/>
</dbReference>
<evidence type="ECO:0000313" key="4">
    <source>
        <dbReference type="EMBL" id="KAL2613870.1"/>
    </source>
</evidence>
<comment type="caution">
    <text evidence="4">The sequence shown here is derived from an EMBL/GenBank/DDBJ whole genome shotgun (WGS) entry which is preliminary data.</text>
</comment>
<accession>A0ABD1XYG8</accession>
<evidence type="ECO:0000259" key="3">
    <source>
        <dbReference type="PROSITE" id="PS51462"/>
    </source>
</evidence>
<dbReference type="AlphaFoldDB" id="A0ABD1XYG8"/>
<keyword evidence="5" id="KW-1185">Reference proteome</keyword>
<dbReference type="PROSITE" id="PS51462">
    <property type="entry name" value="NUDIX"/>
    <property type="match status" value="1"/>
</dbReference>
<dbReference type="EMBL" id="JBHFFA010000007">
    <property type="protein sequence ID" value="KAL2613870.1"/>
    <property type="molecule type" value="Genomic_DNA"/>
</dbReference>
<dbReference type="InterPro" id="IPR031804">
    <property type="entry name" value="DUF4743"/>
</dbReference>
<reference evidence="4 5" key="1">
    <citation type="submission" date="2024-09" db="EMBL/GenBank/DDBJ databases">
        <title>Chromosome-scale assembly of Riccia fluitans.</title>
        <authorList>
            <person name="Paukszto L."/>
            <person name="Sawicki J."/>
            <person name="Karawczyk K."/>
            <person name="Piernik-Szablinska J."/>
            <person name="Szczecinska M."/>
            <person name="Mazdziarz M."/>
        </authorList>
    </citation>
    <scope>NUCLEOTIDE SEQUENCE [LARGE SCALE GENOMIC DNA]</scope>
    <source>
        <strain evidence="4">Rf_01</strain>
        <tissue evidence="4">Aerial parts of the thallus</tissue>
    </source>
</reference>
<dbReference type="CDD" id="cd03676">
    <property type="entry name" value="NUDIX_Tnr3_like"/>
    <property type="match status" value="1"/>
</dbReference>